<feature type="compositionally biased region" description="Polar residues" evidence="1">
    <location>
        <begin position="150"/>
        <end position="164"/>
    </location>
</feature>
<evidence type="ECO:0000313" key="2">
    <source>
        <dbReference type="EMBL" id="THH20857.1"/>
    </source>
</evidence>
<protein>
    <submittedName>
        <fullName evidence="2">Uncharacterized protein</fullName>
    </submittedName>
</protein>
<feature type="region of interest" description="Disordered" evidence="1">
    <location>
        <begin position="92"/>
        <end position="164"/>
    </location>
</feature>
<dbReference type="Proteomes" id="UP000310158">
    <property type="component" value="Unassembled WGS sequence"/>
</dbReference>
<dbReference type="AlphaFoldDB" id="A0A4S4M7Y3"/>
<organism evidence="2 3">
    <name type="scientific">Bondarzewia mesenterica</name>
    <dbReference type="NCBI Taxonomy" id="1095465"/>
    <lineage>
        <taxon>Eukaryota</taxon>
        <taxon>Fungi</taxon>
        <taxon>Dikarya</taxon>
        <taxon>Basidiomycota</taxon>
        <taxon>Agaricomycotina</taxon>
        <taxon>Agaricomycetes</taxon>
        <taxon>Russulales</taxon>
        <taxon>Bondarzewiaceae</taxon>
        <taxon>Bondarzewia</taxon>
    </lineage>
</organism>
<feature type="compositionally biased region" description="Polar residues" evidence="1">
    <location>
        <begin position="92"/>
        <end position="109"/>
    </location>
</feature>
<dbReference type="OrthoDB" id="3248986at2759"/>
<gene>
    <name evidence="2" type="ORF">EW146_g580</name>
</gene>
<evidence type="ECO:0000313" key="3">
    <source>
        <dbReference type="Proteomes" id="UP000310158"/>
    </source>
</evidence>
<dbReference type="EMBL" id="SGPL01000013">
    <property type="protein sequence ID" value="THH20857.1"/>
    <property type="molecule type" value="Genomic_DNA"/>
</dbReference>
<feature type="compositionally biased region" description="Acidic residues" evidence="1">
    <location>
        <begin position="122"/>
        <end position="136"/>
    </location>
</feature>
<keyword evidence="3" id="KW-1185">Reference proteome</keyword>
<reference evidence="2 3" key="1">
    <citation type="submission" date="2019-02" db="EMBL/GenBank/DDBJ databases">
        <title>Genome sequencing of the rare red list fungi Bondarzewia mesenterica.</title>
        <authorList>
            <person name="Buettner E."/>
            <person name="Kellner H."/>
        </authorList>
    </citation>
    <scope>NUCLEOTIDE SEQUENCE [LARGE SCALE GENOMIC DNA]</scope>
    <source>
        <strain evidence="2 3">DSM 108281</strain>
    </source>
</reference>
<name>A0A4S4M7Y3_9AGAM</name>
<evidence type="ECO:0000256" key="1">
    <source>
        <dbReference type="SAM" id="MobiDB-lite"/>
    </source>
</evidence>
<accession>A0A4S4M7Y3</accession>
<sequence length="704" mass="77075">MNTLAPCTANHATVTVSGNLEISQIVVIPKMPGPVTLTFVQTEHLLADAGPLLEVSEVPWEHKLIKQEPDLSGGSTESLTFSVTAAPDNHATTTTISETPISNDASSSRVLCPSLSPAAPADLEELGNTDFDDSGFFDDSAGPLAASDPGSPTSDNGSPELNTFHESITMPSSLEPRDGSDDEASDDEGCKTAVLALDEPPAIRLAYLQAVLGNICDGRTVLDADQFFQRIPICSSCFKIYTIDDIQSFDSPSCTVPRCRGIVYWEKRTSAAVNSQSNVLTTVKHIPAKILPYCGLLNFVHRAMQWPDFIANFIENLEDSDHQPPEGQTEMQDMCDGKAWGEKEIGIHRTVDEFETVTDIEIALRSRKRLVSCKIGLNTTLNIDWFRITDGRPHSAGGVYVSFNNLKCSVRFLQHNVHLAMTIPGPKEPSLEQLNHCLQPLADEFGELVKGVKMCVFNIEWPLPIHGAAGHSHGRHPCNLCDITQVAINTLKAYEYKDFVMRNDWDLLMHAWKARSASSKIAHEAILKEHGIRWSALNEISSWMPATCSPVDFMHNFYLGIVKHFHDLLAPGHLLDATGWNFYQESMNSIIWPSGISCLPTNMSVSFSRTLLTYQKPGSSSGKTTLCRKLINGGARSPSSPLSSGYAGASANPIQSIHNHLNMHRRSCPSIGFVTEQKCIDLSSWMTLTVPSSISHFSAKVASD</sequence>
<comment type="caution">
    <text evidence="2">The sequence shown here is derived from an EMBL/GenBank/DDBJ whole genome shotgun (WGS) entry which is preliminary data.</text>
</comment>
<proteinExistence type="predicted"/>